<protein>
    <submittedName>
        <fullName evidence="7">Inner membrane protein YaaH</fullName>
    </submittedName>
</protein>
<dbReference type="AlphaFoldDB" id="A0A158GDP1"/>
<gene>
    <name evidence="7" type="primary">yaaH_1</name>
    <name evidence="7" type="ORF">AWB69_02461</name>
</gene>
<dbReference type="PANTHER" id="PTHR30178">
    <property type="entry name" value="INNER MEMBRANE PROTEIN YAAH"/>
    <property type="match status" value="1"/>
</dbReference>
<evidence type="ECO:0000313" key="7">
    <source>
        <dbReference type="EMBL" id="SAL30235.1"/>
    </source>
</evidence>
<comment type="similarity">
    <text evidence="2">Belongs to the acetate uptake transporter (AceTr) (TC 2.A.96) family.</text>
</comment>
<dbReference type="PANTHER" id="PTHR30178:SF3">
    <property type="entry name" value="SUCCINATE-ACETATE_PROTON SYMPORTER SATP"/>
    <property type="match status" value="1"/>
</dbReference>
<evidence type="ECO:0000256" key="3">
    <source>
        <dbReference type="ARBA" id="ARBA00022692"/>
    </source>
</evidence>
<dbReference type="GO" id="GO:0005886">
    <property type="term" value="C:plasma membrane"/>
    <property type="evidence" value="ECO:0007669"/>
    <property type="project" value="TreeGrafter"/>
</dbReference>
<dbReference type="GO" id="GO:0071422">
    <property type="term" value="P:succinate transmembrane transport"/>
    <property type="evidence" value="ECO:0007669"/>
    <property type="project" value="TreeGrafter"/>
</dbReference>
<feature type="transmembrane region" description="Helical" evidence="6">
    <location>
        <begin position="144"/>
        <end position="166"/>
    </location>
</feature>
<dbReference type="Proteomes" id="UP000054683">
    <property type="component" value="Unassembled WGS sequence"/>
</dbReference>
<dbReference type="InterPro" id="IPR047623">
    <property type="entry name" value="SatP"/>
</dbReference>
<evidence type="ECO:0000313" key="8">
    <source>
        <dbReference type="Proteomes" id="UP000054683"/>
    </source>
</evidence>
<dbReference type="NCBIfam" id="NF038013">
    <property type="entry name" value="AceTr_1"/>
    <property type="match status" value="1"/>
</dbReference>
<evidence type="ECO:0000256" key="6">
    <source>
        <dbReference type="SAM" id="Phobius"/>
    </source>
</evidence>
<evidence type="ECO:0000256" key="1">
    <source>
        <dbReference type="ARBA" id="ARBA00004141"/>
    </source>
</evidence>
<feature type="transmembrane region" description="Helical" evidence="6">
    <location>
        <begin position="120"/>
        <end position="138"/>
    </location>
</feature>
<evidence type="ECO:0000256" key="5">
    <source>
        <dbReference type="ARBA" id="ARBA00023136"/>
    </source>
</evidence>
<comment type="subcellular location">
    <subcellularLocation>
        <location evidence="1">Membrane</location>
        <topology evidence="1">Multi-pass membrane protein</topology>
    </subcellularLocation>
</comment>
<dbReference type="EMBL" id="FCOK02000013">
    <property type="protein sequence ID" value="SAL30235.1"/>
    <property type="molecule type" value="Genomic_DNA"/>
</dbReference>
<sequence>MNFKTPNPASLGLAGFALTTWLLSMINAGWFTGDAMGMVLAVAFAYGGTAQALAGLMEIPRGNTFGATAFLSYGAFWWSLALFVVFLHDKVPAAFVGWYLFLWGVFTLYMWVATWRSARALQLVFFVLWITFFVLAASEWTGLVWLHHAGGYCGLVTAVLAFYLSAAEIINEMHGRNILPVGTGATAIVVSVPVDSTHNLQRS</sequence>
<evidence type="ECO:0000256" key="4">
    <source>
        <dbReference type="ARBA" id="ARBA00022989"/>
    </source>
</evidence>
<feature type="transmembrane region" description="Helical" evidence="6">
    <location>
        <begin position="93"/>
        <end position="113"/>
    </location>
</feature>
<name>A0A158GDP1_9BURK</name>
<dbReference type="InterPro" id="IPR000791">
    <property type="entry name" value="Gpr1/Fun34/SatP-like"/>
</dbReference>
<accession>A0A158GDP1</accession>
<organism evidence="7 8">
    <name type="scientific">Caballeronia udeis</name>
    <dbReference type="NCBI Taxonomy" id="1232866"/>
    <lineage>
        <taxon>Bacteria</taxon>
        <taxon>Pseudomonadati</taxon>
        <taxon>Pseudomonadota</taxon>
        <taxon>Betaproteobacteria</taxon>
        <taxon>Burkholderiales</taxon>
        <taxon>Burkholderiaceae</taxon>
        <taxon>Caballeronia</taxon>
    </lineage>
</organism>
<keyword evidence="3 6" id="KW-0812">Transmembrane</keyword>
<feature type="transmembrane region" description="Helical" evidence="6">
    <location>
        <begin position="38"/>
        <end position="57"/>
    </location>
</feature>
<dbReference type="OrthoDB" id="9787939at2"/>
<proteinExistence type="inferred from homology"/>
<keyword evidence="4 6" id="KW-1133">Transmembrane helix</keyword>
<dbReference type="GO" id="GO:0015360">
    <property type="term" value="F:acetate:proton symporter activity"/>
    <property type="evidence" value="ECO:0007669"/>
    <property type="project" value="TreeGrafter"/>
</dbReference>
<dbReference type="Pfam" id="PF01184">
    <property type="entry name" value="Gpr1_Fun34_YaaH"/>
    <property type="match status" value="1"/>
</dbReference>
<reference evidence="7 8" key="1">
    <citation type="submission" date="2016-01" db="EMBL/GenBank/DDBJ databases">
        <authorList>
            <person name="Oliw E.H."/>
        </authorList>
    </citation>
    <scope>NUCLEOTIDE SEQUENCE [LARGE SCALE GENOMIC DNA]</scope>
    <source>
        <strain evidence="7">LMG 27134</strain>
    </source>
</reference>
<evidence type="ECO:0000256" key="2">
    <source>
        <dbReference type="ARBA" id="ARBA00005587"/>
    </source>
</evidence>
<feature type="transmembrane region" description="Helical" evidence="6">
    <location>
        <begin position="69"/>
        <end position="87"/>
    </location>
</feature>
<dbReference type="RefSeq" id="WP_062085121.1">
    <property type="nucleotide sequence ID" value="NZ_FCOK02000013.1"/>
</dbReference>
<keyword evidence="5 6" id="KW-0472">Membrane</keyword>